<evidence type="ECO:0000313" key="1">
    <source>
        <dbReference type="EMBL" id="MFC4158852.1"/>
    </source>
</evidence>
<accession>A0ABV8ML26</accession>
<dbReference type="Proteomes" id="UP001595791">
    <property type="component" value="Unassembled WGS sequence"/>
</dbReference>
<protein>
    <submittedName>
        <fullName evidence="1">Uncharacterized protein</fullName>
    </submittedName>
</protein>
<sequence length="61" mass="6685">MLTIFDMASGSLEAPRSAPAQAAQVNCPERAVPVVQPRLLTVDEAMAAERLRLPPRGQYHR</sequence>
<keyword evidence="2" id="KW-1185">Reference proteome</keyword>
<organism evidence="1 2">
    <name type="scientific">Chitinimonas lacunae</name>
    <dbReference type="NCBI Taxonomy" id="1963018"/>
    <lineage>
        <taxon>Bacteria</taxon>
        <taxon>Pseudomonadati</taxon>
        <taxon>Pseudomonadota</taxon>
        <taxon>Betaproteobacteria</taxon>
        <taxon>Neisseriales</taxon>
        <taxon>Chitinibacteraceae</taxon>
        <taxon>Chitinimonas</taxon>
    </lineage>
</organism>
<dbReference type="RefSeq" id="WP_378161972.1">
    <property type="nucleotide sequence ID" value="NZ_JBHSBU010000001.1"/>
</dbReference>
<proteinExistence type="predicted"/>
<dbReference type="EMBL" id="JBHSBU010000001">
    <property type="protein sequence ID" value="MFC4158852.1"/>
    <property type="molecule type" value="Genomic_DNA"/>
</dbReference>
<evidence type="ECO:0000313" key="2">
    <source>
        <dbReference type="Proteomes" id="UP001595791"/>
    </source>
</evidence>
<reference evidence="2" key="1">
    <citation type="journal article" date="2019" name="Int. J. Syst. Evol. Microbiol.">
        <title>The Global Catalogue of Microorganisms (GCM) 10K type strain sequencing project: providing services to taxonomists for standard genome sequencing and annotation.</title>
        <authorList>
            <consortium name="The Broad Institute Genomics Platform"/>
            <consortium name="The Broad Institute Genome Sequencing Center for Infectious Disease"/>
            <person name="Wu L."/>
            <person name="Ma J."/>
        </authorList>
    </citation>
    <scope>NUCLEOTIDE SEQUENCE [LARGE SCALE GENOMIC DNA]</scope>
    <source>
        <strain evidence="2">LMG 29894</strain>
    </source>
</reference>
<comment type="caution">
    <text evidence="1">The sequence shown here is derived from an EMBL/GenBank/DDBJ whole genome shotgun (WGS) entry which is preliminary data.</text>
</comment>
<gene>
    <name evidence="1" type="ORF">ACFOW7_05690</name>
</gene>
<name>A0ABV8ML26_9NEIS</name>